<comment type="caution">
    <text evidence="3">The sequence shown here is derived from an EMBL/GenBank/DDBJ whole genome shotgun (WGS) entry which is preliminary data.</text>
</comment>
<dbReference type="PATRIC" id="fig|1423719.4.peg.761"/>
<dbReference type="STRING" id="1423719.FC66_GL000750"/>
<proteinExistence type="inferred from homology"/>
<protein>
    <recommendedName>
        <fullName evidence="2">NIF system FeS cluster assembly NifU N-terminal domain-containing protein</fullName>
    </recommendedName>
</protein>
<comment type="similarity">
    <text evidence="1">Belongs to the NifU family.</text>
</comment>
<dbReference type="EMBL" id="AZDI01000002">
    <property type="protein sequence ID" value="KRK46248.1"/>
    <property type="molecule type" value="Genomic_DNA"/>
</dbReference>
<dbReference type="SUPFAM" id="SSF82649">
    <property type="entry name" value="SufE/NifU"/>
    <property type="match status" value="1"/>
</dbReference>
<gene>
    <name evidence="3" type="ORF">FC66_GL000750</name>
</gene>
<dbReference type="OrthoDB" id="9804157at2"/>
<dbReference type="GO" id="GO:0005506">
    <property type="term" value="F:iron ion binding"/>
    <property type="evidence" value="ECO:0007669"/>
    <property type="project" value="InterPro"/>
</dbReference>
<dbReference type="FunFam" id="3.90.1010.10:FF:000002">
    <property type="entry name" value="Iron-sulfur cluster assembly scaffold protein NifU"/>
    <property type="match status" value="1"/>
</dbReference>
<dbReference type="GO" id="GO:0016226">
    <property type="term" value="P:iron-sulfur cluster assembly"/>
    <property type="evidence" value="ECO:0007669"/>
    <property type="project" value="InterPro"/>
</dbReference>
<dbReference type="Pfam" id="PF01592">
    <property type="entry name" value="NifU_N"/>
    <property type="match status" value="1"/>
</dbReference>
<evidence type="ECO:0000256" key="1">
    <source>
        <dbReference type="ARBA" id="ARBA00006420"/>
    </source>
</evidence>
<accession>A0A0R1HJC0</accession>
<sequence>MGLSKLDNLYRQVILEHATHPHHHGSLDDSEKTIELRNPTCGDVLKVELIMANDKVQKVAFSGTGCTISQASASMMTDEIIGKSKEEIEEMVTIFSEMVMGQEIDDDLLGEAAILEGVAQFPARIKCATLAWKAAYQAVNLEN</sequence>
<dbReference type="PANTHER" id="PTHR10093">
    <property type="entry name" value="IRON-SULFUR CLUSTER ASSEMBLY ENZYME NIFU HOMOLOG"/>
    <property type="match status" value="1"/>
</dbReference>
<dbReference type="CDD" id="cd06664">
    <property type="entry name" value="IscU_like"/>
    <property type="match status" value="1"/>
</dbReference>
<dbReference type="AlphaFoldDB" id="A0A0R1HJC0"/>
<reference evidence="3 4" key="1">
    <citation type="journal article" date="2015" name="Genome Announc.">
        <title>Expanding the biotechnology potential of lactobacilli through comparative genomics of 213 strains and associated genera.</title>
        <authorList>
            <person name="Sun Z."/>
            <person name="Harris H.M."/>
            <person name="McCann A."/>
            <person name="Guo C."/>
            <person name="Argimon S."/>
            <person name="Zhang W."/>
            <person name="Yang X."/>
            <person name="Jeffery I.B."/>
            <person name="Cooney J.C."/>
            <person name="Kagawa T.F."/>
            <person name="Liu W."/>
            <person name="Song Y."/>
            <person name="Salvetti E."/>
            <person name="Wrobel A."/>
            <person name="Rasinkangas P."/>
            <person name="Parkhill J."/>
            <person name="Rea M.C."/>
            <person name="O'Sullivan O."/>
            <person name="Ritari J."/>
            <person name="Douillard F.P."/>
            <person name="Paul Ross R."/>
            <person name="Yang R."/>
            <person name="Briner A.E."/>
            <person name="Felis G.E."/>
            <person name="de Vos W.M."/>
            <person name="Barrangou R."/>
            <person name="Klaenhammer T.R."/>
            <person name="Caufield P.W."/>
            <person name="Cui Y."/>
            <person name="Zhang H."/>
            <person name="O'Toole P.W."/>
        </authorList>
    </citation>
    <scope>NUCLEOTIDE SEQUENCE [LARGE SCALE GENOMIC DNA]</scope>
    <source>
        <strain evidence="3 4">DSM 15638</strain>
    </source>
</reference>
<dbReference type="Gene3D" id="3.90.1010.10">
    <property type="match status" value="1"/>
</dbReference>
<evidence type="ECO:0000313" key="4">
    <source>
        <dbReference type="Proteomes" id="UP000051450"/>
    </source>
</evidence>
<feature type="domain" description="NIF system FeS cluster assembly NifU N-terminal" evidence="2">
    <location>
        <begin position="10"/>
        <end position="127"/>
    </location>
</feature>
<evidence type="ECO:0000259" key="2">
    <source>
        <dbReference type="Pfam" id="PF01592"/>
    </source>
</evidence>
<dbReference type="InterPro" id="IPR002871">
    <property type="entry name" value="NIF_FeS_clus_asmbl_NifU_N"/>
</dbReference>
<dbReference type="GO" id="GO:0051536">
    <property type="term" value="F:iron-sulfur cluster binding"/>
    <property type="evidence" value="ECO:0007669"/>
    <property type="project" value="InterPro"/>
</dbReference>
<dbReference type="RefSeq" id="WP_057973822.1">
    <property type="nucleotide sequence ID" value="NZ_AZDI01000002.1"/>
</dbReference>
<evidence type="ECO:0000313" key="3">
    <source>
        <dbReference type="EMBL" id="KRK46248.1"/>
    </source>
</evidence>
<dbReference type="Proteomes" id="UP000051450">
    <property type="component" value="Unassembled WGS sequence"/>
</dbReference>
<name>A0A0R1HJC0_9LACO</name>
<organism evidence="3 4">
    <name type="scientific">Dellaglioa algida DSM 15638</name>
    <dbReference type="NCBI Taxonomy" id="1423719"/>
    <lineage>
        <taxon>Bacteria</taxon>
        <taxon>Bacillati</taxon>
        <taxon>Bacillota</taxon>
        <taxon>Bacilli</taxon>
        <taxon>Lactobacillales</taxon>
        <taxon>Lactobacillaceae</taxon>
        <taxon>Dellaglioa</taxon>
    </lineage>
</organism>
<dbReference type="NCBIfam" id="TIGR01994">
    <property type="entry name" value="SUF_scaf_2"/>
    <property type="match status" value="1"/>
</dbReference>
<keyword evidence="4" id="KW-1185">Reference proteome</keyword>